<proteinExistence type="predicted"/>
<name>A0ABV0IB11_VEIPA</name>
<comment type="caution">
    <text evidence="1">The sequence shown here is derived from an EMBL/GenBank/DDBJ whole genome shotgun (WGS) entry which is preliminary data.</text>
</comment>
<reference evidence="1" key="2">
    <citation type="submission" date="2024-04" db="EMBL/GenBank/DDBJ databases">
        <title>Na.</title>
        <authorList>
            <person name="Choi B."/>
        </authorList>
    </citation>
    <scope>NUCLEOTIDE SEQUENCE</scope>
    <source>
        <strain evidence="1">UMB0138</strain>
    </source>
</reference>
<protein>
    <recommendedName>
        <fullName evidence="3">DUF4145 domain-containing protein</fullName>
    </recommendedName>
</protein>
<organism evidence="1 2">
    <name type="scientific">Veillonella parvula</name>
    <name type="common">Staphylococcus parvulus</name>
    <dbReference type="NCBI Taxonomy" id="29466"/>
    <lineage>
        <taxon>Bacteria</taxon>
        <taxon>Bacillati</taxon>
        <taxon>Bacillota</taxon>
        <taxon>Negativicutes</taxon>
        <taxon>Veillonellales</taxon>
        <taxon>Veillonellaceae</taxon>
        <taxon>Veillonella</taxon>
    </lineage>
</organism>
<accession>A0ABV0IB11</accession>
<dbReference type="RefSeq" id="WP_004697903.1">
    <property type="nucleotide sequence ID" value="NZ_JAWQCQ010000003.1"/>
</dbReference>
<evidence type="ECO:0000313" key="1">
    <source>
        <dbReference type="EMBL" id="MEO9178515.1"/>
    </source>
</evidence>
<sequence>MEVVNYKLEVVLMDTFSNSQYSGLISELLNDTQYIKISNRGKLAGLRNHAEVLVRKILNLGNNQKLMLGQIRIDSDNRAVVKSLNNLGEELSEELIRIINNINVLGREGAHTQHIDEFSNEEVEGVEDAILELYALMFIRHFQKIKISVYSDPPVLRLFSLLPPVIRYKTWNYLFQRDKNNILIVDKLCLSIIKLYDKKTAYEWLGDNREIIKAIPYPKADDVEHYDRIHAIEIHPGKNVAIVSLDFDNYDNMYDLLYAKICDNRTSNNESGKMYKNFEEAKEYYIEEVKKYSDISDKDFLDLMEFAYIGRKSILELN</sequence>
<keyword evidence="2" id="KW-1185">Reference proteome</keyword>
<evidence type="ECO:0008006" key="3">
    <source>
        <dbReference type="Google" id="ProtNLM"/>
    </source>
</evidence>
<dbReference type="EMBL" id="PKMC02000006">
    <property type="protein sequence ID" value="MEO9178515.1"/>
    <property type="molecule type" value="Genomic_DNA"/>
</dbReference>
<evidence type="ECO:0000313" key="2">
    <source>
        <dbReference type="Proteomes" id="UP000234197"/>
    </source>
</evidence>
<dbReference type="Proteomes" id="UP000234197">
    <property type="component" value="Unassembled WGS sequence"/>
</dbReference>
<gene>
    <name evidence="1" type="ORF">CYJ21_006085</name>
</gene>
<reference evidence="1" key="1">
    <citation type="submission" date="2017-12" db="EMBL/GenBank/DDBJ databases">
        <authorList>
            <person name="Thomas-White K."/>
            <person name="Wolfe A.J."/>
        </authorList>
    </citation>
    <scope>NUCLEOTIDE SEQUENCE</scope>
    <source>
        <strain evidence="1">UMB0138</strain>
    </source>
</reference>